<comment type="caution">
    <text evidence="1">The sequence shown here is derived from an EMBL/GenBank/DDBJ whole genome shotgun (WGS) entry which is preliminary data.</text>
</comment>
<protein>
    <submittedName>
        <fullName evidence="1">Uncharacterized protein</fullName>
    </submittedName>
</protein>
<dbReference type="EMBL" id="JBHTHQ010000025">
    <property type="protein sequence ID" value="MFD0705633.1"/>
    <property type="molecule type" value="Genomic_DNA"/>
</dbReference>
<evidence type="ECO:0000313" key="1">
    <source>
        <dbReference type="EMBL" id="MFD0705633.1"/>
    </source>
</evidence>
<accession>A0ABW2Y769</accession>
<evidence type="ECO:0000313" key="2">
    <source>
        <dbReference type="Proteomes" id="UP001597036"/>
    </source>
</evidence>
<dbReference type="Proteomes" id="UP001597036">
    <property type="component" value="Unassembled WGS sequence"/>
</dbReference>
<organism evidence="1 2">
    <name type="scientific">Alloscardovia venturai</name>
    <dbReference type="NCBI Taxonomy" id="1769421"/>
    <lineage>
        <taxon>Bacteria</taxon>
        <taxon>Bacillati</taxon>
        <taxon>Actinomycetota</taxon>
        <taxon>Actinomycetes</taxon>
        <taxon>Bifidobacteriales</taxon>
        <taxon>Bifidobacteriaceae</taxon>
        <taxon>Alloscardovia</taxon>
    </lineage>
</organism>
<dbReference type="RefSeq" id="WP_377939394.1">
    <property type="nucleotide sequence ID" value="NZ_JBHTHQ010000025.1"/>
</dbReference>
<proteinExistence type="predicted"/>
<name>A0ABW2Y769_9BIFI</name>
<keyword evidence="2" id="KW-1185">Reference proteome</keyword>
<reference evidence="2" key="1">
    <citation type="journal article" date="2019" name="Int. J. Syst. Evol. Microbiol.">
        <title>The Global Catalogue of Microorganisms (GCM) 10K type strain sequencing project: providing services to taxonomists for standard genome sequencing and annotation.</title>
        <authorList>
            <consortium name="The Broad Institute Genomics Platform"/>
            <consortium name="The Broad Institute Genome Sequencing Center for Infectious Disease"/>
            <person name="Wu L."/>
            <person name="Ma J."/>
        </authorList>
    </citation>
    <scope>NUCLEOTIDE SEQUENCE [LARGE SCALE GENOMIC DNA]</scope>
    <source>
        <strain evidence="2">CCM 8604</strain>
    </source>
</reference>
<sequence length="322" mass="36044">MSFDDFLYNFPADKCQSIYGASMSVSALADWVEFASLRGYKKPLNSLIDAAIDSGFPNEIEESMVENGRPASSENTYALIDQHLSSRIEYLGDAYPFYRDNFNQLVLRDDIEKQNNPYLVLLLVSLLQGWKRTQTQPRVTGIFEILVAGAFDKLDFTSAVIGTGENGGFASHLKAASQKLGIPLSTLNGTYSVKAKDEGVDVLSGRLWHDDRRGEQLILIQAACGKEDSTPSWEDKLNKVANRRDQWRQMLTEITMPIAALAVPYHMTDDSINRTLGRSAGEKFFVDRLRLTHALGTTIPSDLMKEVNKIWKMGDCFLKIAK</sequence>
<gene>
    <name evidence="1" type="ORF">ACFQY8_07745</name>
</gene>